<dbReference type="SMART" id="SM00855">
    <property type="entry name" value="PGAM"/>
    <property type="match status" value="1"/>
</dbReference>
<dbReference type="PANTHER" id="PTHR47623">
    <property type="entry name" value="OS09G0287300 PROTEIN"/>
    <property type="match status" value="1"/>
</dbReference>
<dbReference type="CDD" id="cd07067">
    <property type="entry name" value="HP_PGM_like"/>
    <property type="match status" value="1"/>
</dbReference>
<sequence length="162" mass="17809">MKTSTPDLVLLMRHVKSSWAEDGLADHDRPLNKRGLRDAPRMARLLRDENLIPRQIISSTAVRAIDTAKIVATELELEDPVTESRLYHADVATWHLVFSTLGGTGPILLVGHNPGLEELLLSLTGLTVRMPTAAIAVLQPPSTGLSAKEGWLLKAVWRPKEL</sequence>
<dbReference type="STRING" id="1576369.SAMN05421753_1195"/>
<accession>A0A1I3QSN4</accession>
<reference evidence="3" key="1">
    <citation type="submission" date="2016-10" db="EMBL/GenBank/DDBJ databases">
        <authorList>
            <person name="Varghese N."/>
            <person name="Submissions S."/>
        </authorList>
    </citation>
    <scope>NUCLEOTIDE SEQUENCE [LARGE SCALE GENOMIC DNA]</scope>
    <source>
        <strain evidence="3">DSM 26348</strain>
    </source>
</reference>
<dbReference type="RefSeq" id="WP_092055078.1">
    <property type="nucleotide sequence ID" value="NZ_FOQD01000019.1"/>
</dbReference>
<proteinExistence type="predicted"/>
<dbReference type="InterPro" id="IPR029033">
    <property type="entry name" value="His_PPase_superfam"/>
</dbReference>
<dbReference type="PANTHER" id="PTHR47623:SF1">
    <property type="entry name" value="OS09G0287300 PROTEIN"/>
    <property type="match status" value="1"/>
</dbReference>
<protein>
    <submittedName>
        <fullName evidence="2">Phosphohistidine phosphatase</fullName>
    </submittedName>
</protein>
<dbReference type="SUPFAM" id="SSF53254">
    <property type="entry name" value="Phosphoglycerate mutase-like"/>
    <property type="match status" value="1"/>
</dbReference>
<keyword evidence="3" id="KW-1185">Reference proteome</keyword>
<feature type="binding site" evidence="1">
    <location>
        <position position="63"/>
    </location>
    <ligand>
        <name>substrate</name>
    </ligand>
</feature>
<dbReference type="InterPro" id="IPR013078">
    <property type="entry name" value="His_Pase_superF_clade-1"/>
</dbReference>
<dbReference type="Pfam" id="PF00300">
    <property type="entry name" value="His_Phos_1"/>
    <property type="match status" value="1"/>
</dbReference>
<name>A0A1I3QSN4_9PLAN</name>
<gene>
    <name evidence="2" type="ORF">SAMN05421753_1195</name>
</gene>
<dbReference type="Gene3D" id="3.40.50.1240">
    <property type="entry name" value="Phosphoglycerate mutase-like"/>
    <property type="match status" value="1"/>
</dbReference>
<organism evidence="2 3">
    <name type="scientific">Planctomicrobium piriforme</name>
    <dbReference type="NCBI Taxonomy" id="1576369"/>
    <lineage>
        <taxon>Bacteria</taxon>
        <taxon>Pseudomonadati</taxon>
        <taxon>Planctomycetota</taxon>
        <taxon>Planctomycetia</taxon>
        <taxon>Planctomycetales</taxon>
        <taxon>Planctomycetaceae</taxon>
        <taxon>Planctomicrobium</taxon>
    </lineage>
</organism>
<dbReference type="OrthoDB" id="9781415at2"/>
<dbReference type="EMBL" id="FOQD01000019">
    <property type="protein sequence ID" value="SFJ36107.1"/>
    <property type="molecule type" value="Genomic_DNA"/>
</dbReference>
<dbReference type="AlphaFoldDB" id="A0A1I3QSN4"/>
<evidence type="ECO:0000256" key="1">
    <source>
        <dbReference type="PIRSR" id="PIRSR613078-2"/>
    </source>
</evidence>
<evidence type="ECO:0000313" key="3">
    <source>
        <dbReference type="Proteomes" id="UP000199518"/>
    </source>
</evidence>
<dbReference type="Proteomes" id="UP000199518">
    <property type="component" value="Unassembled WGS sequence"/>
</dbReference>
<evidence type="ECO:0000313" key="2">
    <source>
        <dbReference type="EMBL" id="SFJ36107.1"/>
    </source>
</evidence>